<feature type="region of interest" description="Disordered" evidence="2">
    <location>
        <begin position="917"/>
        <end position="949"/>
    </location>
</feature>
<dbReference type="PANTHER" id="PTHR11348:SF34">
    <property type="entry name" value="EPIDERMAL CELL SURFACE RECEPTOR-RELATED"/>
    <property type="match status" value="1"/>
</dbReference>
<evidence type="ECO:0008006" key="8">
    <source>
        <dbReference type="Google" id="ProtNLM"/>
    </source>
</evidence>
<dbReference type="CDD" id="cd00063">
    <property type="entry name" value="FN3"/>
    <property type="match status" value="1"/>
</dbReference>
<dbReference type="SMART" id="SM00060">
    <property type="entry name" value="FN3"/>
    <property type="match status" value="4"/>
</dbReference>
<feature type="domain" description="Fibronectin type-III" evidence="5">
    <location>
        <begin position="1166"/>
        <end position="1264"/>
    </location>
</feature>
<dbReference type="InterPro" id="IPR036116">
    <property type="entry name" value="FN3_sf"/>
</dbReference>
<organism evidence="6 7">
    <name type="scientific">Trichogramma kaykai</name>
    <dbReference type="NCBI Taxonomy" id="54128"/>
    <lineage>
        <taxon>Eukaryota</taxon>
        <taxon>Metazoa</taxon>
        <taxon>Ecdysozoa</taxon>
        <taxon>Arthropoda</taxon>
        <taxon>Hexapoda</taxon>
        <taxon>Insecta</taxon>
        <taxon>Pterygota</taxon>
        <taxon>Neoptera</taxon>
        <taxon>Endopterygota</taxon>
        <taxon>Hymenoptera</taxon>
        <taxon>Apocrita</taxon>
        <taxon>Proctotrupomorpha</taxon>
        <taxon>Chalcidoidea</taxon>
        <taxon>Trichogrammatidae</taxon>
        <taxon>Trichogramma</taxon>
    </lineage>
</organism>
<dbReference type="SMART" id="SM00214">
    <property type="entry name" value="VWC"/>
    <property type="match status" value="4"/>
</dbReference>
<proteinExistence type="predicted"/>
<evidence type="ECO:0000259" key="5">
    <source>
        <dbReference type="PROSITE" id="PS50853"/>
    </source>
</evidence>
<dbReference type="InterPro" id="IPR013783">
    <property type="entry name" value="Ig-like_fold"/>
</dbReference>
<evidence type="ECO:0000313" key="6">
    <source>
        <dbReference type="EMBL" id="KAL3398766.1"/>
    </source>
</evidence>
<dbReference type="PANTHER" id="PTHR11348">
    <property type="entry name" value="CONNECTIVE TISSUE GROWTH FACTOR-RELATED"/>
    <property type="match status" value="1"/>
</dbReference>
<feature type="region of interest" description="Disordered" evidence="2">
    <location>
        <begin position="633"/>
        <end position="689"/>
    </location>
</feature>
<feature type="compositionally biased region" description="Polar residues" evidence="2">
    <location>
        <begin position="774"/>
        <end position="790"/>
    </location>
</feature>
<reference evidence="6 7" key="1">
    <citation type="journal article" date="2024" name="bioRxiv">
        <title>A reference genome for Trichogramma kaykai: A tiny desert-dwelling parasitoid wasp with competing sex-ratio distorters.</title>
        <authorList>
            <person name="Culotta J."/>
            <person name="Lindsey A.R."/>
        </authorList>
    </citation>
    <scope>NUCLEOTIDE SEQUENCE [LARGE SCALE GENOMIC DNA]</scope>
    <source>
        <strain evidence="6 7">KSX58</strain>
    </source>
</reference>
<sequence length="1465" mass="161216">MIGSKTHQHINSLFLLDQSFCRDVIQEKKDDVPKVKPLDNDGLAAARKTTDKPSSAKKSTIELKPKPEIKKPIVKNVEATTEAITTTQAITTNETPVSEKKVMVELPILVRGEPLIPTTAQNVADVSTEATVSSTEAAPIVQSPRGRALNVSASEPGNTLQTNTTDLSDISMDDENKEVKGGEYIAMHNATSLTSAMVSPLPTVAPSMCVDGNKTYAVGQKIQRGCDEWCRCVEGGKVTDCKPLTCTLPLVKTDETKNHDPLCHAQPLPEFPCCSTLDCPDSAVESEESCIFGNTTIQRGQRVEDGCAKTCVCEEGGHLKCQPRCPPNDTASSINQHDRCVVLPDPSDSCCTITLCDVTLGDHEIKSEGPADLNVNLTDVKVLNSTSIKLKLSSKMSDDITVEISENNHVWRQVKPTKDGIITNLLPAHGYYVRIVENSRPGPAIHVSLLAEVTKTIAVAEKSEKGMCAHRGKSYKIGAEWYDECIAVCFCNETAQTECVTIECPTDFGLDVLDPHCLDWETVPPNHVPKAPNCCPQEVLCRNNGSCTYEGKIYDNWSRLPTNVTGCEKECFCEFGNVTCNPACPPVPQLPPMSLNCKSHEAILTHLPGDDCCLHWACPQNALDLPGKNTKYIYPGPVAPDTDEKHQKDKSKQPNEKPTPSTPFQWPIAPTPTHPPQPAVPPNSDIIHYPMDPGHPTVPYVGPYNPDFKPTRPSAAEVFHLPSHTEKVSPPVKDKNKSKSESKKPVDTIKSHKDGNEFPGPLAPDRFPEKLPTTRPNNPNVAVPETNNKLPGTKKGSQSEHGEQPQFIPLNVYDHLPGSGFGFAPTNGENIPTSHFDTLLENPAAGPSYGARPDGTDPNNVVPAVQKKKVSPETYPSEKVRPPHRPTTVNPYAHLPDGVYHVDPYQYPGLLEYDKQHPDHQEETHEEKPAKKKVKPQVYTQKDESGQTTYHVHAQEVPNTPQQLEELLAHVIQHDQLNPNNQHHGVNVPQDNEPPSQGPVNGLTHPQLGPHGFVAQVPPPGQSGFGQGLPPIGQFPPHGGYNVASTQTYEVAVEDLRAISANSVRLMFTVPSVLVGLHGRVEVRYTSDKSNSDPLSWKSQTFAPPGDLIDTEDLEFDLSGLKPSTLYRLMIVVKLRDLANTHTSKIYQVRTLDKPVANSTPAEITIDSELKILEINSTYAEFEWKKFSNYELQFIDGVYLMYRAENEKTYSVTPLLHKSVNHYVLDHLQPSTMYEVHLSTKDIIGQTDVLIDSKTVNFTTTAETDPYSFDVRVEIKTIKATEVEVLWSGVPSPQEKYVNIFRAVYQSDSGKEDTSTFKLAKKDAPAKTIIDDLKPGTRYRLWLEVYMTNGKIKKSNVQDFVTKPGVLLQGKLASVPINESDYYGPLVIVAIVATVSILMSLVLLMMLMKRRTSSKADISPRKTTSAYDNPSYKTCEEAVSNGHNKPIEHEMQIMNGNNGEAKESA</sequence>
<feature type="domain" description="VWFC" evidence="4">
    <location>
        <begin position="466"/>
        <end position="542"/>
    </location>
</feature>
<dbReference type="InterPro" id="IPR003961">
    <property type="entry name" value="FN3_dom"/>
</dbReference>
<dbReference type="SUPFAM" id="SSF49265">
    <property type="entry name" value="Fibronectin type III"/>
    <property type="match status" value="1"/>
</dbReference>
<feature type="compositionally biased region" description="Basic and acidic residues" evidence="2">
    <location>
        <begin position="917"/>
        <end position="929"/>
    </location>
</feature>
<gene>
    <name evidence="6" type="ORF">TKK_007883</name>
</gene>
<dbReference type="InterPro" id="IPR050941">
    <property type="entry name" value="CCN"/>
</dbReference>
<dbReference type="Gene3D" id="2.60.40.10">
    <property type="entry name" value="Immunoglobulins"/>
    <property type="match status" value="3"/>
</dbReference>
<feature type="compositionally biased region" description="Basic and acidic residues" evidence="2">
    <location>
        <begin position="723"/>
        <end position="756"/>
    </location>
</feature>
<comment type="caution">
    <text evidence="6">The sequence shown here is derived from an EMBL/GenBank/DDBJ whole genome shotgun (WGS) entry which is preliminary data.</text>
</comment>
<dbReference type="PROSITE" id="PS50853">
    <property type="entry name" value="FN3"/>
    <property type="match status" value="1"/>
</dbReference>
<feature type="region of interest" description="Disordered" evidence="2">
    <location>
        <begin position="32"/>
        <end position="61"/>
    </location>
</feature>
<dbReference type="PROSITE" id="PS50184">
    <property type="entry name" value="VWFC_2"/>
    <property type="match status" value="2"/>
</dbReference>
<feature type="region of interest" description="Disordered" evidence="2">
    <location>
        <begin position="977"/>
        <end position="998"/>
    </location>
</feature>
<feature type="compositionally biased region" description="Polar residues" evidence="2">
    <location>
        <begin position="827"/>
        <end position="836"/>
    </location>
</feature>
<dbReference type="InterPro" id="IPR001007">
    <property type="entry name" value="VWF_dom"/>
</dbReference>
<keyword evidence="3" id="KW-1133">Transmembrane helix</keyword>
<keyword evidence="7" id="KW-1185">Reference proteome</keyword>
<feature type="transmembrane region" description="Helical" evidence="3">
    <location>
        <begin position="1382"/>
        <end position="1407"/>
    </location>
</feature>
<name>A0ABD2X0D2_9HYME</name>
<evidence type="ECO:0000313" key="7">
    <source>
        <dbReference type="Proteomes" id="UP001627154"/>
    </source>
</evidence>
<keyword evidence="3" id="KW-0472">Membrane</keyword>
<evidence type="ECO:0000256" key="2">
    <source>
        <dbReference type="SAM" id="MobiDB-lite"/>
    </source>
</evidence>
<evidence type="ECO:0000256" key="1">
    <source>
        <dbReference type="ARBA" id="ARBA00022729"/>
    </source>
</evidence>
<feature type="region of interest" description="Disordered" evidence="2">
    <location>
        <begin position="721"/>
        <end position="803"/>
    </location>
</feature>
<evidence type="ECO:0000259" key="4">
    <source>
        <dbReference type="PROSITE" id="PS50184"/>
    </source>
</evidence>
<evidence type="ECO:0000256" key="3">
    <source>
        <dbReference type="SAM" id="Phobius"/>
    </source>
</evidence>
<feature type="compositionally biased region" description="Basic and acidic residues" evidence="2">
    <location>
        <begin position="642"/>
        <end position="655"/>
    </location>
</feature>
<feature type="region of interest" description="Disordered" evidence="2">
    <location>
        <begin position="1437"/>
        <end position="1465"/>
    </location>
</feature>
<keyword evidence="1" id="KW-0732">Signal</keyword>
<protein>
    <recommendedName>
        <fullName evidence="8">Epidermal cell surface receptor</fullName>
    </recommendedName>
</protein>
<keyword evidence="3" id="KW-0812">Transmembrane</keyword>
<feature type="domain" description="VWFC" evidence="4">
    <location>
        <begin position="545"/>
        <end position="619"/>
    </location>
</feature>
<feature type="compositionally biased region" description="Pro residues" evidence="2">
    <location>
        <begin position="669"/>
        <end position="681"/>
    </location>
</feature>
<dbReference type="EMBL" id="JBJJXI010000059">
    <property type="protein sequence ID" value="KAL3398766.1"/>
    <property type="molecule type" value="Genomic_DNA"/>
</dbReference>
<dbReference type="Proteomes" id="UP001627154">
    <property type="component" value="Unassembled WGS sequence"/>
</dbReference>
<accession>A0ABD2X0D2</accession>
<feature type="region of interest" description="Disordered" evidence="2">
    <location>
        <begin position="826"/>
        <end position="886"/>
    </location>
</feature>